<name>A0A0E9Y0U6_ANGAN</name>
<dbReference type="AlphaFoldDB" id="A0A0E9Y0U6"/>
<dbReference type="EMBL" id="GBXM01000296">
    <property type="protein sequence ID" value="JAI08282.1"/>
    <property type="molecule type" value="Transcribed_RNA"/>
</dbReference>
<reference evidence="1" key="2">
    <citation type="journal article" date="2015" name="Fish Shellfish Immunol.">
        <title>Early steps in the European eel (Anguilla anguilla)-Vibrio vulnificus interaction in the gills: Role of the RtxA13 toxin.</title>
        <authorList>
            <person name="Callol A."/>
            <person name="Pajuelo D."/>
            <person name="Ebbesson L."/>
            <person name="Teles M."/>
            <person name="MacKenzie S."/>
            <person name="Amaro C."/>
        </authorList>
    </citation>
    <scope>NUCLEOTIDE SEQUENCE</scope>
</reference>
<proteinExistence type="predicted"/>
<evidence type="ECO:0000313" key="1">
    <source>
        <dbReference type="EMBL" id="JAI08282.1"/>
    </source>
</evidence>
<protein>
    <submittedName>
        <fullName evidence="1">Uncharacterized protein</fullName>
    </submittedName>
</protein>
<reference evidence="1" key="1">
    <citation type="submission" date="2014-11" db="EMBL/GenBank/DDBJ databases">
        <authorList>
            <person name="Amaro Gonzalez C."/>
        </authorList>
    </citation>
    <scope>NUCLEOTIDE SEQUENCE</scope>
</reference>
<accession>A0A0E9Y0U6</accession>
<sequence length="39" mass="4374">MIEMTSHVKVFLLKGIPVNVDQTVSSKLSKLHDKNISHV</sequence>
<organism evidence="1">
    <name type="scientific">Anguilla anguilla</name>
    <name type="common">European freshwater eel</name>
    <name type="synonym">Muraena anguilla</name>
    <dbReference type="NCBI Taxonomy" id="7936"/>
    <lineage>
        <taxon>Eukaryota</taxon>
        <taxon>Metazoa</taxon>
        <taxon>Chordata</taxon>
        <taxon>Craniata</taxon>
        <taxon>Vertebrata</taxon>
        <taxon>Euteleostomi</taxon>
        <taxon>Actinopterygii</taxon>
        <taxon>Neopterygii</taxon>
        <taxon>Teleostei</taxon>
        <taxon>Anguilliformes</taxon>
        <taxon>Anguillidae</taxon>
        <taxon>Anguilla</taxon>
    </lineage>
</organism>